<proteinExistence type="predicted"/>
<reference evidence="3" key="1">
    <citation type="journal article" date="2019" name="Int. J. Syst. Evol. Microbiol.">
        <title>The Global Catalogue of Microorganisms (GCM) 10K type strain sequencing project: providing services to taxonomists for standard genome sequencing and annotation.</title>
        <authorList>
            <consortium name="The Broad Institute Genomics Platform"/>
            <consortium name="The Broad Institute Genome Sequencing Center for Infectious Disease"/>
            <person name="Wu L."/>
            <person name="Ma J."/>
        </authorList>
    </citation>
    <scope>NUCLEOTIDE SEQUENCE [LARGE SCALE GENOMIC DNA]</scope>
    <source>
        <strain evidence="3">CECT 7806</strain>
    </source>
</reference>
<keyword evidence="1" id="KW-0812">Transmembrane</keyword>
<organism evidence="2 3">
    <name type="scientific">Methylobacterium longum</name>
    <dbReference type="NCBI Taxonomy" id="767694"/>
    <lineage>
        <taxon>Bacteria</taxon>
        <taxon>Pseudomonadati</taxon>
        <taxon>Pseudomonadota</taxon>
        <taxon>Alphaproteobacteria</taxon>
        <taxon>Hyphomicrobiales</taxon>
        <taxon>Methylobacteriaceae</taxon>
        <taxon>Methylobacterium</taxon>
    </lineage>
</organism>
<keyword evidence="3" id="KW-1185">Reference proteome</keyword>
<evidence type="ECO:0000313" key="3">
    <source>
        <dbReference type="Proteomes" id="UP001244297"/>
    </source>
</evidence>
<keyword evidence="1" id="KW-0472">Membrane</keyword>
<name>A0ABT8AUR7_9HYPH</name>
<dbReference type="InterPro" id="IPR017495">
    <property type="entry name" value="PuhC"/>
</dbReference>
<feature type="transmembrane region" description="Helical" evidence="1">
    <location>
        <begin position="27"/>
        <end position="47"/>
    </location>
</feature>
<gene>
    <name evidence="2" type="primary">puhC</name>
    <name evidence="2" type="ORF">QWZ18_23405</name>
</gene>
<accession>A0ABT8AUR7</accession>
<sequence length="171" mass="17685">MGERAEGAGLASAQAVRTRAATGPAPALLMIGAGALMGFSMLAVLIGRSEDVGLVALPAAKAVARLEFRAEDQVDGSIALRNAADRQIVAWIRPGEDGFLRGTLRGLAQARQRGGLGPEQPFSLTRFDDGRLALADEATGRQVPLEAFGSTNAGAFARLLPDPGAPVTETH</sequence>
<dbReference type="NCBIfam" id="TIGR03054">
    <property type="entry name" value="photo_alph_chp1"/>
    <property type="match status" value="1"/>
</dbReference>
<evidence type="ECO:0000256" key="1">
    <source>
        <dbReference type="SAM" id="Phobius"/>
    </source>
</evidence>
<dbReference type="RefSeq" id="WP_238286079.1">
    <property type="nucleotide sequence ID" value="NZ_BPQS01000005.1"/>
</dbReference>
<protein>
    <submittedName>
        <fullName evidence="2">Photosynthetic complex assembly protein PuhC</fullName>
    </submittedName>
</protein>
<dbReference type="EMBL" id="JAUFPT010000077">
    <property type="protein sequence ID" value="MDN3573559.1"/>
    <property type="molecule type" value="Genomic_DNA"/>
</dbReference>
<keyword evidence="1" id="KW-1133">Transmembrane helix</keyword>
<evidence type="ECO:0000313" key="2">
    <source>
        <dbReference type="EMBL" id="MDN3573559.1"/>
    </source>
</evidence>
<dbReference type="Proteomes" id="UP001244297">
    <property type="component" value="Unassembled WGS sequence"/>
</dbReference>
<comment type="caution">
    <text evidence="2">The sequence shown here is derived from an EMBL/GenBank/DDBJ whole genome shotgun (WGS) entry which is preliminary data.</text>
</comment>